<dbReference type="PANTHER" id="PTHR33337">
    <property type="entry name" value="GFA DOMAIN-CONTAINING PROTEIN"/>
    <property type="match status" value="1"/>
</dbReference>
<dbReference type="InterPro" id="IPR011057">
    <property type="entry name" value="Mss4-like_sf"/>
</dbReference>
<keyword evidence="4" id="KW-0456">Lyase</keyword>
<gene>
    <name evidence="6" type="ORF">PHLCEN_2v5731</name>
</gene>
<dbReference type="Gene3D" id="3.90.1590.10">
    <property type="entry name" value="glutathione-dependent formaldehyde- activating enzyme (gfa)"/>
    <property type="match status" value="1"/>
</dbReference>
<dbReference type="AlphaFoldDB" id="A0A2R6P1J6"/>
<keyword evidence="7" id="KW-1185">Reference proteome</keyword>
<reference evidence="6 7" key="1">
    <citation type="submission" date="2018-02" db="EMBL/GenBank/DDBJ databases">
        <title>Genome sequence of the basidiomycete white-rot fungus Phlebia centrifuga.</title>
        <authorList>
            <person name="Granchi Z."/>
            <person name="Peng M."/>
            <person name="de Vries R.P."/>
            <person name="Hilden K."/>
            <person name="Makela M.R."/>
            <person name="Grigoriev I."/>
            <person name="Riley R."/>
        </authorList>
    </citation>
    <scope>NUCLEOTIDE SEQUENCE [LARGE SCALE GENOMIC DNA]</scope>
    <source>
        <strain evidence="6 7">FBCC195</strain>
    </source>
</reference>
<dbReference type="PROSITE" id="PS51891">
    <property type="entry name" value="CENP_V_GFA"/>
    <property type="match status" value="1"/>
</dbReference>
<dbReference type="GO" id="GO:0046872">
    <property type="term" value="F:metal ion binding"/>
    <property type="evidence" value="ECO:0007669"/>
    <property type="project" value="UniProtKB-KW"/>
</dbReference>
<comment type="caution">
    <text evidence="6">The sequence shown here is derived from an EMBL/GenBank/DDBJ whole genome shotgun (WGS) entry which is preliminary data.</text>
</comment>
<accession>A0A2R6P1J6</accession>
<dbReference type="Proteomes" id="UP000186601">
    <property type="component" value="Unassembled WGS sequence"/>
</dbReference>
<protein>
    <recommendedName>
        <fullName evidence="5">CENP-V/GFA domain-containing protein</fullName>
    </recommendedName>
</protein>
<evidence type="ECO:0000256" key="4">
    <source>
        <dbReference type="ARBA" id="ARBA00023239"/>
    </source>
</evidence>
<dbReference type="PANTHER" id="PTHR33337:SF39">
    <property type="entry name" value="DUF636 DOMAIN PROTEIN (AFU_ORTHOLOGUE AFUA_6G11530)"/>
    <property type="match status" value="1"/>
</dbReference>
<dbReference type="InterPro" id="IPR006913">
    <property type="entry name" value="CENP-V/GFA"/>
</dbReference>
<dbReference type="EMBL" id="MLYV02000559">
    <property type="protein sequence ID" value="PSR83459.1"/>
    <property type="molecule type" value="Genomic_DNA"/>
</dbReference>
<evidence type="ECO:0000313" key="6">
    <source>
        <dbReference type="EMBL" id="PSR83459.1"/>
    </source>
</evidence>
<comment type="similarity">
    <text evidence="1">Belongs to the Gfa family.</text>
</comment>
<evidence type="ECO:0000313" key="7">
    <source>
        <dbReference type="Proteomes" id="UP000186601"/>
    </source>
</evidence>
<name>A0A2R6P1J6_9APHY</name>
<proteinExistence type="inferred from homology"/>
<evidence type="ECO:0000259" key="5">
    <source>
        <dbReference type="PROSITE" id="PS51891"/>
    </source>
</evidence>
<dbReference type="STRING" id="98765.A0A2R6P1J6"/>
<evidence type="ECO:0000256" key="1">
    <source>
        <dbReference type="ARBA" id="ARBA00005495"/>
    </source>
</evidence>
<dbReference type="OrthoDB" id="9985472at2759"/>
<dbReference type="SUPFAM" id="SSF51316">
    <property type="entry name" value="Mss4-like"/>
    <property type="match status" value="1"/>
</dbReference>
<sequence length="149" mass="16383">MSKETIPTSPRQTQGSCLCGKVAYEITGEPLGVAACHCTNCKKASGAPFMWNVILLRNQFRMVSGEDVVKSFDDIGTGSGNTSHRSFCSNCGSSVFINNDGRPEWTIVMTGCMKDVPAEWSPKMELYCKYKAKWLPDVEGVKRFTEGLP</sequence>
<evidence type="ECO:0000256" key="2">
    <source>
        <dbReference type="ARBA" id="ARBA00022723"/>
    </source>
</evidence>
<feature type="domain" description="CENP-V/GFA" evidence="5">
    <location>
        <begin position="13"/>
        <end position="121"/>
    </location>
</feature>
<evidence type="ECO:0000256" key="3">
    <source>
        <dbReference type="ARBA" id="ARBA00022833"/>
    </source>
</evidence>
<organism evidence="6 7">
    <name type="scientific">Hermanssonia centrifuga</name>
    <dbReference type="NCBI Taxonomy" id="98765"/>
    <lineage>
        <taxon>Eukaryota</taxon>
        <taxon>Fungi</taxon>
        <taxon>Dikarya</taxon>
        <taxon>Basidiomycota</taxon>
        <taxon>Agaricomycotina</taxon>
        <taxon>Agaricomycetes</taxon>
        <taxon>Polyporales</taxon>
        <taxon>Meruliaceae</taxon>
        <taxon>Hermanssonia</taxon>
    </lineage>
</organism>
<dbReference type="Pfam" id="PF04828">
    <property type="entry name" value="GFA"/>
    <property type="match status" value="1"/>
</dbReference>
<dbReference type="GO" id="GO:0016846">
    <property type="term" value="F:carbon-sulfur lyase activity"/>
    <property type="evidence" value="ECO:0007669"/>
    <property type="project" value="InterPro"/>
</dbReference>
<keyword evidence="2" id="KW-0479">Metal-binding</keyword>
<keyword evidence="3" id="KW-0862">Zinc</keyword>